<protein>
    <recommendedName>
        <fullName evidence="16">Protein kinase domain-containing protein</fullName>
    </recommendedName>
</protein>
<dbReference type="PANTHER" id="PTHR48006:SF92">
    <property type="entry name" value="LRR RECEPTOR-LIKE SERINE_THREONINE-PROTEIN KINASE GSO1"/>
    <property type="match status" value="1"/>
</dbReference>
<evidence type="ECO:0000256" key="5">
    <source>
        <dbReference type="ARBA" id="ARBA00022729"/>
    </source>
</evidence>
<comment type="caution">
    <text evidence="17">The sequence shown here is derived from an EMBL/GenBank/DDBJ whole genome shotgun (WGS) entry which is preliminary data.</text>
</comment>
<dbReference type="EMBL" id="JAHRHJ020000004">
    <property type="protein sequence ID" value="KAH9319908.1"/>
    <property type="molecule type" value="Genomic_DNA"/>
</dbReference>
<keyword evidence="8" id="KW-0418">Kinase</keyword>
<dbReference type="InterPro" id="IPR000719">
    <property type="entry name" value="Prot_kinase_dom"/>
</dbReference>
<keyword evidence="2" id="KW-0433">Leucine-rich repeat</keyword>
<dbReference type="PROSITE" id="PS50011">
    <property type="entry name" value="PROTEIN_KINASE_DOM"/>
    <property type="match status" value="1"/>
</dbReference>
<name>A0AA38LCH3_TAXCH</name>
<dbReference type="GO" id="GO:0016020">
    <property type="term" value="C:membrane"/>
    <property type="evidence" value="ECO:0007669"/>
    <property type="project" value="UniProtKB-SubCell"/>
</dbReference>
<keyword evidence="18" id="KW-1185">Reference proteome</keyword>
<comment type="subcellular location">
    <subcellularLocation>
        <location evidence="1">Membrane</location>
        <topology evidence="1">Single-pass type I membrane protein</topology>
    </subcellularLocation>
</comment>
<dbReference type="InterPro" id="IPR051824">
    <property type="entry name" value="LRR_Rcpt-Like_S/T_Kinase"/>
</dbReference>
<dbReference type="GO" id="GO:0004674">
    <property type="term" value="F:protein serine/threonine kinase activity"/>
    <property type="evidence" value="ECO:0007669"/>
    <property type="project" value="UniProtKB-KW"/>
</dbReference>
<dbReference type="Proteomes" id="UP000824469">
    <property type="component" value="Unassembled WGS sequence"/>
</dbReference>
<keyword evidence="5" id="KW-0732">Signal</keyword>
<organism evidence="17 18">
    <name type="scientific">Taxus chinensis</name>
    <name type="common">Chinese yew</name>
    <name type="synonym">Taxus wallichiana var. chinensis</name>
    <dbReference type="NCBI Taxonomy" id="29808"/>
    <lineage>
        <taxon>Eukaryota</taxon>
        <taxon>Viridiplantae</taxon>
        <taxon>Streptophyta</taxon>
        <taxon>Embryophyta</taxon>
        <taxon>Tracheophyta</taxon>
        <taxon>Spermatophyta</taxon>
        <taxon>Pinopsida</taxon>
        <taxon>Pinidae</taxon>
        <taxon>Conifers II</taxon>
        <taxon>Cupressales</taxon>
        <taxon>Taxaceae</taxon>
        <taxon>Taxus</taxon>
    </lineage>
</organism>
<proteinExistence type="inferred from homology"/>
<gene>
    <name evidence="17" type="ORF">KI387_021677</name>
</gene>
<feature type="domain" description="Protein kinase" evidence="16">
    <location>
        <begin position="22"/>
        <end position="308"/>
    </location>
</feature>
<keyword evidence="13" id="KW-0325">Glycoprotein</keyword>
<keyword evidence="10" id="KW-1133">Transmembrane helix</keyword>
<dbReference type="PANTHER" id="PTHR48006">
    <property type="entry name" value="LEUCINE-RICH REPEAT-CONTAINING PROTEIN DDB_G0281931-RELATED"/>
    <property type="match status" value="1"/>
</dbReference>
<feature type="binding site" evidence="14">
    <location>
        <position position="58"/>
    </location>
    <ligand>
        <name>ATP</name>
        <dbReference type="ChEBI" id="CHEBI:30616"/>
    </ligand>
</feature>
<evidence type="ECO:0000256" key="6">
    <source>
        <dbReference type="ARBA" id="ARBA00022737"/>
    </source>
</evidence>
<keyword evidence="12" id="KW-0675">Receptor</keyword>
<keyword evidence="6" id="KW-0677">Repeat</keyword>
<evidence type="ECO:0000256" key="4">
    <source>
        <dbReference type="ARBA" id="ARBA00022692"/>
    </source>
</evidence>
<evidence type="ECO:0000256" key="9">
    <source>
        <dbReference type="ARBA" id="ARBA00022840"/>
    </source>
</evidence>
<keyword evidence="11" id="KW-0472">Membrane</keyword>
<evidence type="ECO:0000256" key="10">
    <source>
        <dbReference type="ARBA" id="ARBA00022989"/>
    </source>
</evidence>
<dbReference type="FunFam" id="1.10.510.10:FF:000388">
    <property type="entry name" value="Leucine-rich repeat receptor-like tyrosine-protein kinase PXC3"/>
    <property type="match status" value="1"/>
</dbReference>
<evidence type="ECO:0000313" key="18">
    <source>
        <dbReference type="Proteomes" id="UP000824469"/>
    </source>
</evidence>
<evidence type="ECO:0000256" key="13">
    <source>
        <dbReference type="ARBA" id="ARBA00023180"/>
    </source>
</evidence>
<keyword evidence="7 14" id="KW-0547">Nucleotide-binding</keyword>
<reference evidence="17 18" key="1">
    <citation type="journal article" date="2021" name="Nat. Plants">
        <title>The Taxus genome provides insights into paclitaxel biosynthesis.</title>
        <authorList>
            <person name="Xiong X."/>
            <person name="Gou J."/>
            <person name="Liao Q."/>
            <person name="Li Y."/>
            <person name="Zhou Q."/>
            <person name="Bi G."/>
            <person name="Li C."/>
            <person name="Du R."/>
            <person name="Wang X."/>
            <person name="Sun T."/>
            <person name="Guo L."/>
            <person name="Liang H."/>
            <person name="Lu P."/>
            <person name="Wu Y."/>
            <person name="Zhang Z."/>
            <person name="Ro D.K."/>
            <person name="Shang Y."/>
            <person name="Huang S."/>
            <person name="Yan J."/>
        </authorList>
    </citation>
    <scope>NUCLEOTIDE SEQUENCE [LARGE SCALE GENOMIC DNA]</scope>
    <source>
        <strain evidence="17">Ta-2019</strain>
    </source>
</reference>
<dbReference type="PROSITE" id="PS00108">
    <property type="entry name" value="PROTEIN_KINASE_ST"/>
    <property type="match status" value="1"/>
</dbReference>
<keyword evidence="3" id="KW-0808">Transferase</keyword>
<dbReference type="Pfam" id="PF00069">
    <property type="entry name" value="Pkinase"/>
    <property type="match status" value="1"/>
</dbReference>
<evidence type="ECO:0000313" key="17">
    <source>
        <dbReference type="EMBL" id="KAH9319908.1"/>
    </source>
</evidence>
<dbReference type="OMA" id="ISFECGH"/>
<evidence type="ECO:0000256" key="11">
    <source>
        <dbReference type="ARBA" id="ARBA00023136"/>
    </source>
</evidence>
<evidence type="ECO:0000256" key="12">
    <source>
        <dbReference type="ARBA" id="ARBA00023170"/>
    </source>
</evidence>
<evidence type="ECO:0000256" key="14">
    <source>
        <dbReference type="PROSITE-ProRule" id="PRU10141"/>
    </source>
</evidence>
<dbReference type="SMART" id="SM00220">
    <property type="entry name" value="S_TKc"/>
    <property type="match status" value="1"/>
</dbReference>
<evidence type="ECO:0000256" key="3">
    <source>
        <dbReference type="ARBA" id="ARBA00022679"/>
    </source>
</evidence>
<sequence length="315" mass="35264">MDIAGGKHQITYGKIIKATEGFSDKYLIGSGSFGKVYKVLLGEKELEEEKNKLALAVKVLNLKGDSNTAHQSFRREIEALKFVRHRNVLGLLGSLSFRSIDMDILIYEYMPKDSLWDALMSKKLDWKTRYNIALGVAAGLKYLHHDCSPAIVHCDLKSANILLDDEYVPRVADFGLAKLIQEMTFRGQSSGSSVFAGSFGYMAPECAYGVRPSVKQDVFSFGVVLLELVTGKRAILHEEERENISLAEWAAIVREEGGNIVDSDLQNDYDIWSNEIEKVTEIALVCTRSSPQQRPSMRKIVDMLSPAYVPVLVEY</sequence>
<accession>A0AA38LCH3</accession>
<dbReference type="Gene3D" id="3.30.200.20">
    <property type="entry name" value="Phosphorylase Kinase, domain 1"/>
    <property type="match status" value="1"/>
</dbReference>
<evidence type="ECO:0000256" key="7">
    <source>
        <dbReference type="ARBA" id="ARBA00022741"/>
    </source>
</evidence>
<dbReference type="InterPro" id="IPR011009">
    <property type="entry name" value="Kinase-like_dom_sf"/>
</dbReference>
<keyword evidence="4" id="KW-0812">Transmembrane</keyword>
<dbReference type="AlphaFoldDB" id="A0AA38LCH3"/>
<evidence type="ECO:0000256" key="2">
    <source>
        <dbReference type="ARBA" id="ARBA00022614"/>
    </source>
</evidence>
<evidence type="ECO:0000256" key="1">
    <source>
        <dbReference type="ARBA" id="ARBA00004479"/>
    </source>
</evidence>
<dbReference type="PIRSF" id="PIRSF000654">
    <property type="entry name" value="Integrin-linked_kinase"/>
    <property type="match status" value="1"/>
</dbReference>
<dbReference type="InterPro" id="IPR008271">
    <property type="entry name" value="Ser/Thr_kinase_AS"/>
</dbReference>
<dbReference type="CDD" id="cd14066">
    <property type="entry name" value="STKc_IRAK"/>
    <property type="match status" value="1"/>
</dbReference>
<dbReference type="GO" id="GO:0005524">
    <property type="term" value="F:ATP binding"/>
    <property type="evidence" value="ECO:0007669"/>
    <property type="project" value="UniProtKB-UniRule"/>
</dbReference>
<keyword evidence="9 14" id="KW-0067">ATP-binding</keyword>
<evidence type="ECO:0000259" key="16">
    <source>
        <dbReference type="PROSITE" id="PS50011"/>
    </source>
</evidence>
<dbReference type="Gene3D" id="1.10.510.10">
    <property type="entry name" value="Transferase(Phosphotransferase) domain 1"/>
    <property type="match status" value="1"/>
</dbReference>
<keyword evidence="15" id="KW-0723">Serine/threonine-protein kinase</keyword>
<evidence type="ECO:0000256" key="15">
    <source>
        <dbReference type="RuleBase" id="RU000304"/>
    </source>
</evidence>
<evidence type="ECO:0000256" key="8">
    <source>
        <dbReference type="ARBA" id="ARBA00022777"/>
    </source>
</evidence>
<dbReference type="PROSITE" id="PS00107">
    <property type="entry name" value="PROTEIN_KINASE_ATP"/>
    <property type="match status" value="1"/>
</dbReference>
<dbReference type="InterPro" id="IPR017441">
    <property type="entry name" value="Protein_kinase_ATP_BS"/>
</dbReference>
<dbReference type="SUPFAM" id="SSF56112">
    <property type="entry name" value="Protein kinase-like (PK-like)"/>
    <property type="match status" value="1"/>
</dbReference>
<comment type="similarity">
    <text evidence="15">Belongs to the protein kinase superfamily.</text>
</comment>